<dbReference type="Proteomes" id="UP000188235">
    <property type="component" value="Chromosome"/>
</dbReference>
<accession>A0A1Q2CXW2</accession>
<protein>
    <submittedName>
        <fullName evidence="1">Uncharacterized protein</fullName>
    </submittedName>
</protein>
<dbReference type="STRING" id="399497.BW733_09005"/>
<organism evidence="1 2">
    <name type="scientific">Tessaracoccus flavescens</name>
    <dbReference type="NCBI Taxonomy" id="399497"/>
    <lineage>
        <taxon>Bacteria</taxon>
        <taxon>Bacillati</taxon>
        <taxon>Actinomycetota</taxon>
        <taxon>Actinomycetes</taxon>
        <taxon>Propionibacteriales</taxon>
        <taxon>Propionibacteriaceae</taxon>
        <taxon>Tessaracoccus</taxon>
    </lineage>
</organism>
<reference evidence="1 2" key="1">
    <citation type="journal article" date="2008" name="Int. J. Syst. Evol. Microbiol.">
        <title>Tessaracoccus flavescens sp. nov., isolated from marine sediment.</title>
        <authorList>
            <person name="Lee D.W."/>
            <person name="Lee S.D."/>
        </authorList>
    </citation>
    <scope>NUCLEOTIDE SEQUENCE [LARGE SCALE GENOMIC DNA]</scope>
    <source>
        <strain evidence="1 2">SST-39T</strain>
    </source>
</reference>
<gene>
    <name evidence="1" type="ORF">BW733_09005</name>
</gene>
<name>A0A1Q2CXW2_9ACTN</name>
<evidence type="ECO:0000313" key="1">
    <source>
        <dbReference type="EMBL" id="AQP50946.1"/>
    </source>
</evidence>
<dbReference type="KEGG" id="tfa:BW733_09005"/>
<keyword evidence="2" id="KW-1185">Reference proteome</keyword>
<dbReference type="AlphaFoldDB" id="A0A1Q2CXW2"/>
<dbReference type="RefSeq" id="WP_077349775.1">
    <property type="nucleotide sequence ID" value="NZ_CP019607.1"/>
</dbReference>
<evidence type="ECO:0000313" key="2">
    <source>
        <dbReference type="Proteomes" id="UP000188235"/>
    </source>
</evidence>
<proteinExistence type="predicted"/>
<dbReference type="EMBL" id="CP019607">
    <property type="protein sequence ID" value="AQP50946.1"/>
    <property type="molecule type" value="Genomic_DNA"/>
</dbReference>
<sequence>MLIDAEGLVERPGPRRVSIRIRDDRVESVRVDACLLDPEALPRLADAIRTAHDEAIASDVLAPHPDQPSDPHRDALLERLRAYTDDALRDLEPCAAAPCLEGVTTIDDGPVHLHYLIGSLATVEVDPTACDLTPDEVACHVRSALERGMALIDDPEDGSITELEELLEGLYPAHGT</sequence>